<dbReference type="PANTHER" id="PTHR31551">
    <property type="entry name" value="PRE-MRNA-SPLICING FACTOR CWF18"/>
    <property type="match status" value="1"/>
</dbReference>
<dbReference type="Pfam" id="PF08315">
    <property type="entry name" value="cwf18"/>
    <property type="match status" value="1"/>
</dbReference>
<feature type="compositionally biased region" description="Polar residues" evidence="1">
    <location>
        <begin position="1"/>
        <end position="11"/>
    </location>
</feature>
<sequence>MSSRDTLSAASNDRKARLAQLKSLKRKQAPADDDGQPSDSTSLALSNTSTALTKSPSPDATSKYLSGRNYDPSTRNAKLGFAAPPPTADPSNTLESRAAALALSSKEAQAVEASTSNENNLDFAKLQPKKPNWDLKRDLKELIRERGVDDSTENAIARLVRQRVEEGKKESLKVEGKKASVEADGDGEAEGEALGMEGRELVEAMHLKEKEEEEERRREEEDGEDDVS</sequence>
<feature type="region of interest" description="Disordered" evidence="1">
    <location>
        <begin position="164"/>
        <end position="228"/>
    </location>
</feature>
<organism evidence="2 3">
    <name type="scientific">Polyplosphaeria fusca</name>
    <dbReference type="NCBI Taxonomy" id="682080"/>
    <lineage>
        <taxon>Eukaryota</taxon>
        <taxon>Fungi</taxon>
        <taxon>Dikarya</taxon>
        <taxon>Ascomycota</taxon>
        <taxon>Pezizomycotina</taxon>
        <taxon>Dothideomycetes</taxon>
        <taxon>Pleosporomycetidae</taxon>
        <taxon>Pleosporales</taxon>
        <taxon>Tetraplosphaeriaceae</taxon>
        <taxon>Polyplosphaeria</taxon>
    </lineage>
</organism>
<feature type="compositionally biased region" description="Polar residues" evidence="1">
    <location>
        <begin position="54"/>
        <end position="64"/>
    </location>
</feature>
<dbReference type="InterPro" id="IPR013169">
    <property type="entry name" value="mRNA_splic_Cwf18-like"/>
</dbReference>
<reference evidence="2" key="1">
    <citation type="journal article" date="2020" name="Stud. Mycol.">
        <title>101 Dothideomycetes genomes: a test case for predicting lifestyles and emergence of pathogens.</title>
        <authorList>
            <person name="Haridas S."/>
            <person name="Albert R."/>
            <person name="Binder M."/>
            <person name="Bloem J."/>
            <person name="Labutti K."/>
            <person name="Salamov A."/>
            <person name="Andreopoulos B."/>
            <person name="Baker S."/>
            <person name="Barry K."/>
            <person name="Bills G."/>
            <person name="Bluhm B."/>
            <person name="Cannon C."/>
            <person name="Castanera R."/>
            <person name="Culley D."/>
            <person name="Daum C."/>
            <person name="Ezra D."/>
            <person name="Gonzalez J."/>
            <person name="Henrissat B."/>
            <person name="Kuo A."/>
            <person name="Liang C."/>
            <person name="Lipzen A."/>
            <person name="Lutzoni F."/>
            <person name="Magnuson J."/>
            <person name="Mondo S."/>
            <person name="Nolan M."/>
            <person name="Ohm R."/>
            <person name="Pangilinan J."/>
            <person name="Park H.-J."/>
            <person name="Ramirez L."/>
            <person name="Alfaro M."/>
            <person name="Sun H."/>
            <person name="Tritt A."/>
            <person name="Yoshinaga Y."/>
            <person name="Zwiers L.-H."/>
            <person name="Turgeon B."/>
            <person name="Goodwin S."/>
            <person name="Spatafora J."/>
            <person name="Crous P."/>
            <person name="Grigoriev I."/>
        </authorList>
    </citation>
    <scope>NUCLEOTIDE SEQUENCE</scope>
    <source>
        <strain evidence="2">CBS 125425</strain>
    </source>
</reference>
<evidence type="ECO:0000313" key="3">
    <source>
        <dbReference type="Proteomes" id="UP000799444"/>
    </source>
</evidence>
<accession>A0A9P4R5E3</accession>
<evidence type="ECO:0008006" key="4">
    <source>
        <dbReference type="Google" id="ProtNLM"/>
    </source>
</evidence>
<keyword evidence="3" id="KW-1185">Reference proteome</keyword>
<dbReference type="AlphaFoldDB" id="A0A9P4R5E3"/>
<dbReference type="GO" id="GO:0071014">
    <property type="term" value="C:post-mRNA release spliceosomal complex"/>
    <property type="evidence" value="ECO:0007669"/>
    <property type="project" value="TreeGrafter"/>
</dbReference>
<evidence type="ECO:0000313" key="2">
    <source>
        <dbReference type="EMBL" id="KAF2737290.1"/>
    </source>
</evidence>
<comment type="caution">
    <text evidence="2">The sequence shown here is derived from an EMBL/GenBank/DDBJ whole genome shotgun (WGS) entry which is preliminary data.</text>
</comment>
<protein>
    <recommendedName>
        <fullName evidence="4">Cwf18 pre-mRNA splicing factor-domain-containing protein</fullName>
    </recommendedName>
</protein>
<dbReference type="EMBL" id="ML996117">
    <property type="protein sequence ID" value="KAF2737290.1"/>
    <property type="molecule type" value="Genomic_DNA"/>
</dbReference>
<name>A0A9P4R5E3_9PLEO</name>
<dbReference type="GO" id="GO:0005684">
    <property type="term" value="C:U2-type spliceosomal complex"/>
    <property type="evidence" value="ECO:0007669"/>
    <property type="project" value="TreeGrafter"/>
</dbReference>
<dbReference type="Proteomes" id="UP000799444">
    <property type="component" value="Unassembled WGS sequence"/>
</dbReference>
<evidence type="ECO:0000256" key="1">
    <source>
        <dbReference type="SAM" id="MobiDB-lite"/>
    </source>
</evidence>
<dbReference type="OrthoDB" id="10261348at2759"/>
<gene>
    <name evidence="2" type="ORF">EJ04DRAFT_510395</name>
</gene>
<feature type="compositionally biased region" description="Basic and acidic residues" evidence="1">
    <location>
        <begin position="164"/>
        <end position="181"/>
    </location>
</feature>
<proteinExistence type="predicted"/>
<feature type="region of interest" description="Disordered" evidence="1">
    <location>
        <begin position="1"/>
        <end position="125"/>
    </location>
</feature>
<feature type="compositionally biased region" description="Basic and acidic residues" evidence="1">
    <location>
        <begin position="197"/>
        <end position="220"/>
    </location>
</feature>
<feature type="compositionally biased region" description="Low complexity" evidence="1">
    <location>
        <begin position="94"/>
        <end position="110"/>
    </location>
</feature>
<dbReference type="PANTHER" id="PTHR31551:SF1">
    <property type="entry name" value="COILED-COIL DOMAIN-CONTAINING PROTEIN 12"/>
    <property type="match status" value="1"/>
</dbReference>
<feature type="compositionally biased region" description="Low complexity" evidence="1">
    <location>
        <begin position="40"/>
        <end position="53"/>
    </location>
</feature>